<evidence type="ECO:0000313" key="2">
    <source>
        <dbReference type="EMBL" id="CAG6774406.1"/>
    </source>
</evidence>
<protein>
    <submittedName>
        <fullName evidence="2">Uncharacterized protein</fullName>
    </submittedName>
</protein>
<name>A0A8D9AZS2_9HEMI</name>
<dbReference type="EMBL" id="HBUF01594648">
    <property type="protein sequence ID" value="CAG6774406.1"/>
    <property type="molecule type" value="Transcribed_RNA"/>
</dbReference>
<keyword evidence="1" id="KW-0812">Transmembrane</keyword>
<organism evidence="2">
    <name type="scientific">Cacopsylla melanoneura</name>
    <dbReference type="NCBI Taxonomy" id="428564"/>
    <lineage>
        <taxon>Eukaryota</taxon>
        <taxon>Metazoa</taxon>
        <taxon>Ecdysozoa</taxon>
        <taxon>Arthropoda</taxon>
        <taxon>Hexapoda</taxon>
        <taxon>Insecta</taxon>
        <taxon>Pterygota</taxon>
        <taxon>Neoptera</taxon>
        <taxon>Paraneoptera</taxon>
        <taxon>Hemiptera</taxon>
        <taxon>Sternorrhyncha</taxon>
        <taxon>Psylloidea</taxon>
        <taxon>Psyllidae</taxon>
        <taxon>Psyllinae</taxon>
        <taxon>Cacopsylla</taxon>
    </lineage>
</organism>
<accession>A0A8D9AZS2</accession>
<sequence>MKYFQYIRSSMEEIYFIYFLFRFRGGPSYNYVPGYFTPILCFGVGTVVHITFYTAHSFIHSFFISNPGFYRIEVSNRQYIKIIKMAGKFFQLCEPFKTVPKTAVFSRILSPTAER</sequence>
<feature type="transmembrane region" description="Helical" evidence="1">
    <location>
        <begin position="35"/>
        <end position="55"/>
    </location>
</feature>
<keyword evidence="1" id="KW-0472">Membrane</keyword>
<keyword evidence="1" id="KW-1133">Transmembrane helix</keyword>
<dbReference type="AlphaFoldDB" id="A0A8D9AZS2"/>
<reference evidence="2" key="1">
    <citation type="submission" date="2021-05" db="EMBL/GenBank/DDBJ databases">
        <authorList>
            <person name="Alioto T."/>
            <person name="Alioto T."/>
            <person name="Gomez Garrido J."/>
        </authorList>
    </citation>
    <scope>NUCLEOTIDE SEQUENCE</scope>
</reference>
<evidence type="ECO:0000256" key="1">
    <source>
        <dbReference type="SAM" id="Phobius"/>
    </source>
</evidence>
<proteinExistence type="predicted"/>